<proteinExistence type="predicted"/>
<protein>
    <recommendedName>
        <fullName evidence="6">ATPase AAA-type core domain-containing protein</fullName>
    </recommendedName>
</protein>
<reference evidence="4" key="1">
    <citation type="journal article" date="2022" name="Plant J.">
        <title>Strategies of tolerance reflected in two North American maple genomes.</title>
        <authorList>
            <person name="McEvoy S.L."/>
            <person name="Sezen U.U."/>
            <person name="Trouern-Trend A."/>
            <person name="McMahon S.M."/>
            <person name="Schaberg P.G."/>
            <person name="Yang J."/>
            <person name="Wegrzyn J.L."/>
            <person name="Swenson N.G."/>
        </authorList>
    </citation>
    <scope>NUCLEOTIDE SEQUENCE</scope>
    <source>
        <strain evidence="4">NS2018</strain>
    </source>
</reference>
<dbReference type="FunFam" id="3.40.50.300:FF:002861">
    <property type="entry name" value="Cell division control protein 48 homolog E"/>
    <property type="match status" value="1"/>
</dbReference>
<dbReference type="InterPro" id="IPR050221">
    <property type="entry name" value="26S_Proteasome_ATPase"/>
</dbReference>
<dbReference type="Proteomes" id="UP001168877">
    <property type="component" value="Unassembled WGS sequence"/>
</dbReference>
<keyword evidence="2" id="KW-0067">ATP-binding</keyword>
<dbReference type="InterPro" id="IPR027417">
    <property type="entry name" value="P-loop_NTPase"/>
</dbReference>
<evidence type="ECO:0000313" key="5">
    <source>
        <dbReference type="Proteomes" id="UP001168877"/>
    </source>
</evidence>
<evidence type="ECO:0008006" key="6">
    <source>
        <dbReference type="Google" id="ProtNLM"/>
    </source>
</evidence>
<gene>
    <name evidence="4" type="ORF">LWI29_028901</name>
</gene>
<comment type="caution">
    <text evidence="4">The sequence shown here is derived from an EMBL/GenBank/DDBJ whole genome shotgun (WGS) entry which is preliminary data.</text>
</comment>
<sequence>MTGPTRTIKTQTPPQTSKRPTTKPPKKVWIRKNRGQHKDSYLGKPTAQTRAPPRKREDEDGKIEGGSETKKCRRVSGESTSDFKETQNPQATKNANNDSPPNEPPRSILKDVTNQDIGGCDIQKQEIHEAIEIPLTHHELYKQIGIDPLRGVLLYGPLGTNKTML</sequence>
<feature type="compositionally biased region" description="Low complexity" evidence="3">
    <location>
        <begin position="9"/>
        <end position="19"/>
    </location>
</feature>
<feature type="compositionally biased region" description="Basic and acidic residues" evidence="3">
    <location>
        <begin position="54"/>
        <end position="70"/>
    </location>
</feature>
<name>A0AA39RX02_ACESA</name>
<evidence type="ECO:0000256" key="2">
    <source>
        <dbReference type="ARBA" id="ARBA00022840"/>
    </source>
</evidence>
<keyword evidence="1" id="KW-0547">Nucleotide-binding</keyword>
<evidence type="ECO:0000256" key="1">
    <source>
        <dbReference type="ARBA" id="ARBA00022741"/>
    </source>
</evidence>
<dbReference type="AlphaFoldDB" id="A0AA39RX02"/>
<dbReference type="PANTHER" id="PTHR23073">
    <property type="entry name" value="26S PROTEASOME REGULATORY SUBUNIT"/>
    <property type="match status" value="1"/>
</dbReference>
<keyword evidence="5" id="KW-1185">Reference proteome</keyword>
<dbReference type="GO" id="GO:0005524">
    <property type="term" value="F:ATP binding"/>
    <property type="evidence" value="ECO:0007669"/>
    <property type="project" value="UniProtKB-KW"/>
</dbReference>
<reference evidence="4" key="2">
    <citation type="submission" date="2023-06" db="EMBL/GenBank/DDBJ databases">
        <authorList>
            <person name="Swenson N.G."/>
            <person name="Wegrzyn J.L."/>
            <person name="Mcevoy S.L."/>
        </authorList>
    </citation>
    <scope>NUCLEOTIDE SEQUENCE</scope>
    <source>
        <strain evidence="4">NS2018</strain>
        <tissue evidence="4">Leaf</tissue>
    </source>
</reference>
<evidence type="ECO:0000256" key="3">
    <source>
        <dbReference type="SAM" id="MobiDB-lite"/>
    </source>
</evidence>
<dbReference type="EMBL" id="JAUESC010000385">
    <property type="protein sequence ID" value="KAK0579629.1"/>
    <property type="molecule type" value="Genomic_DNA"/>
</dbReference>
<evidence type="ECO:0000313" key="4">
    <source>
        <dbReference type="EMBL" id="KAK0579629.1"/>
    </source>
</evidence>
<dbReference type="SUPFAM" id="SSF52540">
    <property type="entry name" value="P-loop containing nucleoside triphosphate hydrolases"/>
    <property type="match status" value="1"/>
</dbReference>
<feature type="compositionally biased region" description="Basic residues" evidence="3">
    <location>
        <begin position="20"/>
        <end position="35"/>
    </location>
</feature>
<feature type="compositionally biased region" description="Polar residues" evidence="3">
    <location>
        <begin position="86"/>
        <end position="100"/>
    </location>
</feature>
<dbReference type="Gene3D" id="3.40.50.300">
    <property type="entry name" value="P-loop containing nucleotide triphosphate hydrolases"/>
    <property type="match status" value="1"/>
</dbReference>
<organism evidence="4 5">
    <name type="scientific">Acer saccharum</name>
    <name type="common">Sugar maple</name>
    <dbReference type="NCBI Taxonomy" id="4024"/>
    <lineage>
        <taxon>Eukaryota</taxon>
        <taxon>Viridiplantae</taxon>
        <taxon>Streptophyta</taxon>
        <taxon>Embryophyta</taxon>
        <taxon>Tracheophyta</taxon>
        <taxon>Spermatophyta</taxon>
        <taxon>Magnoliopsida</taxon>
        <taxon>eudicotyledons</taxon>
        <taxon>Gunneridae</taxon>
        <taxon>Pentapetalae</taxon>
        <taxon>rosids</taxon>
        <taxon>malvids</taxon>
        <taxon>Sapindales</taxon>
        <taxon>Sapindaceae</taxon>
        <taxon>Hippocastanoideae</taxon>
        <taxon>Acereae</taxon>
        <taxon>Acer</taxon>
    </lineage>
</organism>
<accession>A0AA39RX02</accession>
<feature type="region of interest" description="Disordered" evidence="3">
    <location>
        <begin position="1"/>
        <end position="111"/>
    </location>
</feature>